<evidence type="ECO:0000313" key="1">
    <source>
        <dbReference type="EMBL" id="KAJ8868148.1"/>
    </source>
</evidence>
<dbReference type="PANTHER" id="PTHR47272:SF1">
    <property type="entry name" value="PIGGYBAC TRANSPOSABLE ELEMENT-DERIVED PROTEIN 3-LIKE"/>
    <property type="match status" value="1"/>
</dbReference>
<dbReference type="EMBL" id="JARBHB010000015">
    <property type="protein sequence ID" value="KAJ8868148.1"/>
    <property type="molecule type" value="Genomic_DNA"/>
</dbReference>
<reference evidence="1 2" key="1">
    <citation type="submission" date="2023-02" db="EMBL/GenBank/DDBJ databases">
        <title>LHISI_Scaffold_Assembly.</title>
        <authorList>
            <person name="Stuart O.P."/>
            <person name="Cleave R."/>
            <person name="Magrath M.J.L."/>
            <person name="Mikheyev A.S."/>
        </authorList>
    </citation>
    <scope>NUCLEOTIDE SEQUENCE [LARGE SCALE GENOMIC DNA]</scope>
    <source>
        <strain evidence="1">Daus_M_001</strain>
        <tissue evidence="1">Leg muscle</tissue>
    </source>
</reference>
<evidence type="ECO:0000313" key="2">
    <source>
        <dbReference type="Proteomes" id="UP001159363"/>
    </source>
</evidence>
<proteinExistence type="predicted"/>
<accession>A0ABQ9G6S5</accession>
<protein>
    <submittedName>
        <fullName evidence="1">Uncharacterized protein</fullName>
    </submittedName>
</protein>
<keyword evidence="2" id="KW-1185">Reference proteome</keyword>
<dbReference type="Proteomes" id="UP001159363">
    <property type="component" value="Chromosome 14"/>
</dbReference>
<sequence>MQDAGQKLAPINELTKKEKGALSKVTTEDTNIIIHMTIPSTFAGGKTMEQERRLPCSDSCPTSLQPSHGTSGFNGFTHWLVPTHYKRQTVVHAHSVPLASTYASQWALKIKKMNLLRFKSSVATSLIFQGISKQNKRGWPSDNNNASPAVKRRVVVKAPQELRLDGGKHYPKKTERKYAALCHLRECKKKTRYKCNCCNEPLCPECFEDFHNLR</sequence>
<comment type="caution">
    <text evidence="1">The sequence shown here is derived from an EMBL/GenBank/DDBJ whole genome shotgun (WGS) entry which is preliminary data.</text>
</comment>
<dbReference type="PANTHER" id="PTHR47272">
    <property type="entry name" value="DDE_TNP_1_7 DOMAIN-CONTAINING PROTEIN"/>
    <property type="match status" value="1"/>
</dbReference>
<organism evidence="1 2">
    <name type="scientific">Dryococelus australis</name>
    <dbReference type="NCBI Taxonomy" id="614101"/>
    <lineage>
        <taxon>Eukaryota</taxon>
        <taxon>Metazoa</taxon>
        <taxon>Ecdysozoa</taxon>
        <taxon>Arthropoda</taxon>
        <taxon>Hexapoda</taxon>
        <taxon>Insecta</taxon>
        <taxon>Pterygota</taxon>
        <taxon>Neoptera</taxon>
        <taxon>Polyneoptera</taxon>
        <taxon>Phasmatodea</taxon>
        <taxon>Verophasmatodea</taxon>
        <taxon>Anareolatae</taxon>
        <taxon>Phasmatidae</taxon>
        <taxon>Eurycanthinae</taxon>
        <taxon>Dryococelus</taxon>
    </lineage>
</organism>
<gene>
    <name evidence="1" type="ORF">PR048_031957</name>
</gene>
<name>A0ABQ9G6S5_9NEOP</name>